<dbReference type="Proteomes" id="UP001305647">
    <property type="component" value="Unassembled WGS sequence"/>
</dbReference>
<sequence>MPCRRLPHLSETQDDPSIAATLAAVAQLVGATAPLSRRVNHSSGDSTRPHGTGREGAVPPGKRTGLVPSCS</sequence>
<comment type="caution">
    <text evidence="2">The sequence shown here is derived from an EMBL/GenBank/DDBJ whole genome shotgun (WGS) entry which is preliminary data.</text>
</comment>
<evidence type="ECO:0000256" key="1">
    <source>
        <dbReference type="SAM" id="MobiDB-lite"/>
    </source>
</evidence>
<evidence type="ECO:0000313" key="2">
    <source>
        <dbReference type="EMBL" id="KAK4104804.1"/>
    </source>
</evidence>
<gene>
    <name evidence="2" type="ORF">N658DRAFT_492896</name>
</gene>
<protein>
    <submittedName>
        <fullName evidence="2">Uncharacterized protein</fullName>
    </submittedName>
</protein>
<keyword evidence="3" id="KW-1185">Reference proteome</keyword>
<evidence type="ECO:0000313" key="3">
    <source>
        <dbReference type="Proteomes" id="UP001305647"/>
    </source>
</evidence>
<dbReference type="AlphaFoldDB" id="A0AAN6T5H1"/>
<name>A0AAN6T5H1_9PEZI</name>
<dbReference type="EMBL" id="MU863626">
    <property type="protein sequence ID" value="KAK4104804.1"/>
    <property type="molecule type" value="Genomic_DNA"/>
</dbReference>
<reference evidence="2" key="1">
    <citation type="journal article" date="2023" name="Mol. Phylogenet. Evol.">
        <title>Genome-scale phylogeny and comparative genomics of the fungal order Sordariales.</title>
        <authorList>
            <person name="Hensen N."/>
            <person name="Bonometti L."/>
            <person name="Westerberg I."/>
            <person name="Brannstrom I.O."/>
            <person name="Guillou S."/>
            <person name="Cros-Aarteil S."/>
            <person name="Calhoun S."/>
            <person name="Haridas S."/>
            <person name="Kuo A."/>
            <person name="Mondo S."/>
            <person name="Pangilinan J."/>
            <person name="Riley R."/>
            <person name="LaButti K."/>
            <person name="Andreopoulos B."/>
            <person name="Lipzen A."/>
            <person name="Chen C."/>
            <person name="Yan M."/>
            <person name="Daum C."/>
            <person name="Ng V."/>
            <person name="Clum A."/>
            <person name="Steindorff A."/>
            <person name="Ohm R.A."/>
            <person name="Martin F."/>
            <person name="Silar P."/>
            <person name="Natvig D.O."/>
            <person name="Lalanne C."/>
            <person name="Gautier V."/>
            <person name="Ament-Velasquez S.L."/>
            <person name="Kruys A."/>
            <person name="Hutchinson M.I."/>
            <person name="Powell A.J."/>
            <person name="Barry K."/>
            <person name="Miller A.N."/>
            <person name="Grigoriev I.V."/>
            <person name="Debuchy R."/>
            <person name="Gladieux P."/>
            <person name="Hiltunen Thoren M."/>
            <person name="Johannesson H."/>
        </authorList>
    </citation>
    <scope>NUCLEOTIDE SEQUENCE</scope>
    <source>
        <strain evidence="2">CBS 757.83</strain>
    </source>
</reference>
<feature type="region of interest" description="Disordered" evidence="1">
    <location>
        <begin position="33"/>
        <end position="71"/>
    </location>
</feature>
<proteinExistence type="predicted"/>
<reference evidence="2" key="2">
    <citation type="submission" date="2023-05" db="EMBL/GenBank/DDBJ databases">
        <authorList>
            <consortium name="Lawrence Berkeley National Laboratory"/>
            <person name="Steindorff A."/>
            <person name="Hensen N."/>
            <person name="Bonometti L."/>
            <person name="Westerberg I."/>
            <person name="Brannstrom I.O."/>
            <person name="Guillou S."/>
            <person name="Cros-Aarteil S."/>
            <person name="Calhoun S."/>
            <person name="Haridas S."/>
            <person name="Kuo A."/>
            <person name="Mondo S."/>
            <person name="Pangilinan J."/>
            <person name="Riley R."/>
            <person name="Labutti K."/>
            <person name="Andreopoulos B."/>
            <person name="Lipzen A."/>
            <person name="Chen C."/>
            <person name="Yanf M."/>
            <person name="Daum C."/>
            <person name="Ng V."/>
            <person name="Clum A."/>
            <person name="Ohm R."/>
            <person name="Martin F."/>
            <person name="Silar P."/>
            <person name="Natvig D."/>
            <person name="Lalanne C."/>
            <person name="Gautier V."/>
            <person name="Ament-Velasquez S.L."/>
            <person name="Kruys A."/>
            <person name="Hutchinson M.I."/>
            <person name="Powell A.J."/>
            <person name="Barry K."/>
            <person name="Miller A.N."/>
            <person name="Grigoriev I.V."/>
            <person name="Debuchy R."/>
            <person name="Gladieux P."/>
            <person name="Thoren M.H."/>
            <person name="Johannesson H."/>
        </authorList>
    </citation>
    <scope>NUCLEOTIDE SEQUENCE</scope>
    <source>
        <strain evidence="2">CBS 757.83</strain>
    </source>
</reference>
<accession>A0AAN6T5H1</accession>
<organism evidence="2 3">
    <name type="scientific">Parathielavia hyrcaniae</name>
    <dbReference type="NCBI Taxonomy" id="113614"/>
    <lineage>
        <taxon>Eukaryota</taxon>
        <taxon>Fungi</taxon>
        <taxon>Dikarya</taxon>
        <taxon>Ascomycota</taxon>
        <taxon>Pezizomycotina</taxon>
        <taxon>Sordariomycetes</taxon>
        <taxon>Sordariomycetidae</taxon>
        <taxon>Sordariales</taxon>
        <taxon>Chaetomiaceae</taxon>
        <taxon>Parathielavia</taxon>
    </lineage>
</organism>